<dbReference type="AlphaFoldDB" id="A0A0F9B8T8"/>
<dbReference type="EMBL" id="LAZR01050547">
    <property type="protein sequence ID" value="KKK87109.1"/>
    <property type="molecule type" value="Genomic_DNA"/>
</dbReference>
<comment type="caution">
    <text evidence="1">The sequence shown here is derived from an EMBL/GenBank/DDBJ whole genome shotgun (WGS) entry which is preliminary data.</text>
</comment>
<organism evidence="1">
    <name type="scientific">marine sediment metagenome</name>
    <dbReference type="NCBI Taxonomy" id="412755"/>
    <lineage>
        <taxon>unclassified sequences</taxon>
        <taxon>metagenomes</taxon>
        <taxon>ecological metagenomes</taxon>
    </lineage>
</organism>
<proteinExistence type="predicted"/>
<accession>A0A0F9B8T8</accession>
<reference evidence="1" key="1">
    <citation type="journal article" date="2015" name="Nature">
        <title>Complex archaea that bridge the gap between prokaryotes and eukaryotes.</title>
        <authorList>
            <person name="Spang A."/>
            <person name="Saw J.H."/>
            <person name="Jorgensen S.L."/>
            <person name="Zaremba-Niedzwiedzka K."/>
            <person name="Martijn J."/>
            <person name="Lind A.E."/>
            <person name="van Eijk R."/>
            <person name="Schleper C."/>
            <person name="Guy L."/>
            <person name="Ettema T.J."/>
        </authorList>
    </citation>
    <scope>NUCLEOTIDE SEQUENCE</scope>
</reference>
<sequence>MTRNNKLYATLSLLLSIIIVAALHTPTRAGPPEFVLLFQGSDEETGVLLVESIRPIQLGIVAVNGTPTPAQDAVLRCSLEETSRDILLVDALGAVQSPATLASILLQCRTGLFRVTRFRFK</sequence>
<evidence type="ECO:0000313" key="1">
    <source>
        <dbReference type="EMBL" id="KKK87109.1"/>
    </source>
</evidence>
<protein>
    <submittedName>
        <fullName evidence="1">Uncharacterized protein</fullName>
    </submittedName>
</protein>
<gene>
    <name evidence="1" type="ORF">LCGC14_2756500</name>
</gene>
<name>A0A0F9B8T8_9ZZZZ</name>